<evidence type="ECO:0000313" key="1">
    <source>
        <dbReference type="EMBL" id="PSL43313.1"/>
    </source>
</evidence>
<dbReference type="EMBL" id="PYAW01000008">
    <property type="protein sequence ID" value="PSL43313.1"/>
    <property type="molecule type" value="Genomic_DNA"/>
</dbReference>
<evidence type="ECO:0008006" key="3">
    <source>
        <dbReference type="Google" id="ProtNLM"/>
    </source>
</evidence>
<dbReference type="PROSITE" id="PS51257">
    <property type="entry name" value="PROKAR_LIPOPROTEIN"/>
    <property type="match status" value="1"/>
</dbReference>
<proteinExistence type="predicted"/>
<dbReference type="Proteomes" id="UP000240971">
    <property type="component" value="Unassembled WGS sequence"/>
</dbReference>
<dbReference type="AlphaFoldDB" id="A0A2P8HAR0"/>
<dbReference type="RefSeq" id="WP_106530927.1">
    <property type="nucleotide sequence ID" value="NZ_PYAW01000008.1"/>
</dbReference>
<protein>
    <recommendedName>
        <fullName evidence="3">NlpE-like protein</fullName>
    </recommendedName>
</protein>
<accession>A0A2P8HAR0</accession>
<name>A0A2P8HAR0_CHINA</name>
<dbReference type="OrthoDB" id="1494296at2"/>
<sequence length="118" mass="13554">MKNNILFIVVVIFTSCRSVAVSQNIAGQYYKSGKDYQYNLILNKDNSFALTQKYFDVNSMCQGKWQYLSADTILLNCGDEDLSARLERGYMTERQKKIIVLGQNKLKLGAVILKRKKE</sequence>
<reference evidence="1 2" key="1">
    <citation type="submission" date="2018-03" db="EMBL/GenBank/DDBJ databases">
        <title>Genomic Encyclopedia of Archaeal and Bacterial Type Strains, Phase II (KMG-II): from individual species to whole genera.</title>
        <authorList>
            <person name="Goeker M."/>
        </authorList>
    </citation>
    <scope>NUCLEOTIDE SEQUENCE [LARGE SCALE GENOMIC DNA]</scope>
    <source>
        <strain evidence="1 2">DSM 24859</strain>
    </source>
</reference>
<comment type="caution">
    <text evidence="1">The sequence shown here is derived from an EMBL/GenBank/DDBJ whole genome shotgun (WGS) entry which is preliminary data.</text>
</comment>
<keyword evidence="2" id="KW-1185">Reference proteome</keyword>
<gene>
    <name evidence="1" type="ORF">CLV51_1082</name>
</gene>
<organism evidence="1 2">
    <name type="scientific">Chitinophaga niastensis</name>
    <dbReference type="NCBI Taxonomy" id="536980"/>
    <lineage>
        <taxon>Bacteria</taxon>
        <taxon>Pseudomonadati</taxon>
        <taxon>Bacteroidota</taxon>
        <taxon>Chitinophagia</taxon>
        <taxon>Chitinophagales</taxon>
        <taxon>Chitinophagaceae</taxon>
        <taxon>Chitinophaga</taxon>
    </lineage>
</organism>
<evidence type="ECO:0000313" key="2">
    <source>
        <dbReference type="Proteomes" id="UP000240971"/>
    </source>
</evidence>